<keyword evidence="1" id="KW-0812">Transmembrane</keyword>
<organism evidence="2 3">
    <name type="scientific">Clostridium intestinale DSM 6191</name>
    <dbReference type="NCBI Taxonomy" id="1121320"/>
    <lineage>
        <taxon>Bacteria</taxon>
        <taxon>Bacillati</taxon>
        <taxon>Bacillota</taxon>
        <taxon>Clostridia</taxon>
        <taxon>Eubacteriales</taxon>
        <taxon>Clostridiaceae</taxon>
        <taxon>Clostridium</taxon>
    </lineage>
</organism>
<evidence type="ECO:0000313" key="3">
    <source>
        <dbReference type="Proteomes" id="UP000184241"/>
    </source>
</evidence>
<protein>
    <submittedName>
        <fullName evidence="2">Uncharacterized protein</fullName>
    </submittedName>
</protein>
<reference evidence="2 3" key="1">
    <citation type="submission" date="2016-11" db="EMBL/GenBank/DDBJ databases">
        <authorList>
            <person name="Jaros S."/>
            <person name="Januszkiewicz K."/>
            <person name="Wedrychowicz H."/>
        </authorList>
    </citation>
    <scope>NUCLEOTIDE SEQUENCE [LARGE SCALE GENOMIC DNA]</scope>
    <source>
        <strain evidence="2 3">DSM 6191</strain>
    </source>
</reference>
<sequence length="250" mass="28559">MDKNYNFKYEKLKIHFNYLLAISLILIALIIIASSYWNEAFVGQVSFAGTISSIILSVIAIIITLIGESKSDNTKDKLLNVSDSLVKTAEIISNSSNELKEISSITSKIEKLYEYMDKVIMNVEETNISIKNLAPTTISSKIDDVLLDVSEMYIRIRDGYKSNAIAFKFIVCASYWFILKDYDTDFTIFIDNKIKGIHSSNENAFDTYIGILYSLLVCDQNNIESLKKEVKKDIESFYPEIKNEIDKHFQ</sequence>
<proteinExistence type="predicted"/>
<dbReference type="EMBL" id="FQXU01000003">
    <property type="protein sequence ID" value="SHH56813.1"/>
    <property type="molecule type" value="Genomic_DNA"/>
</dbReference>
<dbReference type="RefSeq" id="WP_073016164.1">
    <property type="nucleotide sequence ID" value="NZ_FQXU01000003.1"/>
</dbReference>
<evidence type="ECO:0000256" key="1">
    <source>
        <dbReference type="SAM" id="Phobius"/>
    </source>
</evidence>
<gene>
    <name evidence="2" type="ORF">SAMN02745941_00379</name>
</gene>
<name>A0A1M5U2E4_9CLOT</name>
<keyword evidence="1" id="KW-0472">Membrane</keyword>
<dbReference type="Proteomes" id="UP000184241">
    <property type="component" value="Unassembled WGS sequence"/>
</dbReference>
<accession>A0A1M5U2E4</accession>
<dbReference type="AlphaFoldDB" id="A0A1M5U2E4"/>
<feature type="transmembrane region" description="Helical" evidence="1">
    <location>
        <begin position="43"/>
        <end position="67"/>
    </location>
</feature>
<evidence type="ECO:0000313" key="2">
    <source>
        <dbReference type="EMBL" id="SHH56813.1"/>
    </source>
</evidence>
<keyword evidence="1" id="KW-1133">Transmembrane helix</keyword>
<feature type="transmembrane region" description="Helical" evidence="1">
    <location>
        <begin position="16"/>
        <end position="37"/>
    </location>
</feature>